<proteinExistence type="predicted"/>
<name>A0A8S5V7L3_9CAUD</name>
<organism evidence="1">
    <name type="scientific">Myoviridae sp. ctCpP1</name>
    <dbReference type="NCBI Taxonomy" id="2825054"/>
    <lineage>
        <taxon>Viruses</taxon>
        <taxon>Duplodnaviria</taxon>
        <taxon>Heunggongvirae</taxon>
        <taxon>Uroviricota</taxon>
        <taxon>Caudoviricetes</taxon>
    </lineage>
</organism>
<accession>A0A8S5V7L3</accession>
<dbReference type="EMBL" id="BK016213">
    <property type="protein sequence ID" value="DAG02708.1"/>
    <property type="molecule type" value="Genomic_DNA"/>
</dbReference>
<reference evidence="1" key="1">
    <citation type="journal article" date="2021" name="Proc. Natl. Acad. Sci. U.S.A.">
        <title>A Catalog of Tens of Thousands of Viruses from Human Metagenomes Reveals Hidden Associations with Chronic Diseases.</title>
        <authorList>
            <person name="Tisza M.J."/>
            <person name="Buck C.B."/>
        </authorList>
    </citation>
    <scope>NUCLEOTIDE SEQUENCE</scope>
    <source>
        <strain evidence="1">CtCpP1</strain>
    </source>
</reference>
<evidence type="ECO:0000313" key="1">
    <source>
        <dbReference type="EMBL" id="DAG02708.1"/>
    </source>
</evidence>
<protein>
    <submittedName>
        <fullName evidence="1">Uncharacterized protein</fullName>
    </submittedName>
</protein>
<sequence length="33" mass="3849">MCGEERVGGMPLVEDRDMLVGRTQYLSQDLWYT</sequence>